<accession>A0A0M3JVK2</accession>
<evidence type="ECO:0000256" key="4">
    <source>
        <dbReference type="ARBA" id="ARBA00022989"/>
    </source>
</evidence>
<keyword evidence="3 6" id="KW-0812">Transmembrane</keyword>
<name>A0A0M3JVK2_ANISI</name>
<evidence type="ECO:0000313" key="8">
    <source>
        <dbReference type="Proteomes" id="UP000267096"/>
    </source>
</evidence>
<feature type="transmembrane region" description="Helical" evidence="6">
    <location>
        <begin position="112"/>
        <end position="134"/>
    </location>
</feature>
<keyword evidence="8" id="KW-1185">Reference proteome</keyword>
<dbReference type="AlphaFoldDB" id="A0A0M3JVK2"/>
<protein>
    <submittedName>
        <fullName evidence="9">Conserved plasma membrane protein</fullName>
    </submittedName>
</protein>
<dbReference type="Proteomes" id="UP000267096">
    <property type="component" value="Unassembled WGS sequence"/>
</dbReference>
<evidence type="ECO:0000256" key="6">
    <source>
        <dbReference type="SAM" id="Phobius"/>
    </source>
</evidence>
<dbReference type="PANTHER" id="PTHR43461">
    <property type="entry name" value="TRANSMEMBRANE PROTEIN 256"/>
    <property type="match status" value="1"/>
</dbReference>
<feature type="transmembrane region" description="Helical" evidence="6">
    <location>
        <begin position="140"/>
        <end position="158"/>
    </location>
</feature>
<feature type="transmembrane region" description="Helical" evidence="6">
    <location>
        <begin position="52"/>
        <end position="74"/>
    </location>
</feature>
<keyword evidence="4 6" id="KW-1133">Transmembrane helix</keyword>
<comment type="similarity">
    <text evidence="2">Belongs to the TMEM256 family.</text>
</comment>
<organism evidence="9">
    <name type="scientific">Anisakis simplex</name>
    <name type="common">Herring worm</name>
    <dbReference type="NCBI Taxonomy" id="6269"/>
    <lineage>
        <taxon>Eukaryota</taxon>
        <taxon>Metazoa</taxon>
        <taxon>Ecdysozoa</taxon>
        <taxon>Nematoda</taxon>
        <taxon>Chromadorea</taxon>
        <taxon>Rhabditida</taxon>
        <taxon>Spirurina</taxon>
        <taxon>Ascaridomorpha</taxon>
        <taxon>Ascaridoidea</taxon>
        <taxon>Anisakidae</taxon>
        <taxon>Anisakis</taxon>
        <taxon>Anisakis simplex complex</taxon>
    </lineage>
</organism>
<keyword evidence="5 6" id="KW-0472">Membrane</keyword>
<dbReference type="OrthoDB" id="269173at2759"/>
<evidence type="ECO:0000313" key="9">
    <source>
        <dbReference type="WBParaSite" id="ASIM_0001225701-mRNA-1"/>
    </source>
</evidence>
<reference evidence="7 8" key="2">
    <citation type="submission" date="2018-11" db="EMBL/GenBank/DDBJ databases">
        <authorList>
            <consortium name="Pathogen Informatics"/>
        </authorList>
    </citation>
    <scope>NUCLEOTIDE SEQUENCE [LARGE SCALE GENOMIC DNA]</scope>
</reference>
<dbReference type="GO" id="GO:0016020">
    <property type="term" value="C:membrane"/>
    <property type="evidence" value="ECO:0007669"/>
    <property type="project" value="UniProtKB-SubCell"/>
</dbReference>
<proteinExistence type="inferred from homology"/>
<evidence type="ECO:0000313" key="7">
    <source>
        <dbReference type="EMBL" id="VDK45660.1"/>
    </source>
</evidence>
<evidence type="ECO:0000256" key="3">
    <source>
        <dbReference type="ARBA" id="ARBA00022692"/>
    </source>
</evidence>
<reference evidence="9" key="1">
    <citation type="submission" date="2017-02" db="UniProtKB">
        <authorList>
            <consortium name="WormBaseParasite"/>
        </authorList>
    </citation>
    <scope>IDENTIFICATION</scope>
</reference>
<dbReference type="EMBL" id="UYRR01031097">
    <property type="protein sequence ID" value="VDK45660.1"/>
    <property type="molecule type" value="Genomic_DNA"/>
</dbReference>
<gene>
    <name evidence="7" type="ORF">ASIM_LOCUS11723</name>
</gene>
<dbReference type="InterPro" id="IPR006696">
    <property type="entry name" value="DUF423"/>
</dbReference>
<comment type="subcellular location">
    <subcellularLocation>
        <location evidence="1">Membrane</location>
        <topology evidence="1">Multi-pass membrane protein</topology>
    </subcellularLocation>
</comment>
<evidence type="ECO:0000256" key="5">
    <source>
        <dbReference type="ARBA" id="ARBA00023136"/>
    </source>
</evidence>
<evidence type="ECO:0000256" key="1">
    <source>
        <dbReference type="ARBA" id="ARBA00004141"/>
    </source>
</evidence>
<sequence>MSLLSSIEGVTQFLSRYMPFPTKSGSARVAQPQSSCMNGLPQLSASAFDSSIVRFAGVSGALAVVLGAYGAHALRQNASVDERRIRAFETGNRYHMLHSIVLLACNRARFPLLTASFFLGGIFIFSSTCYHYSITGQDTFRRYTLYGGILFIIGWLSFMF</sequence>
<evidence type="ECO:0000256" key="2">
    <source>
        <dbReference type="ARBA" id="ARBA00006208"/>
    </source>
</evidence>
<dbReference type="Pfam" id="PF04241">
    <property type="entry name" value="DUF423"/>
    <property type="match status" value="1"/>
</dbReference>
<dbReference type="WBParaSite" id="ASIM_0001225701-mRNA-1">
    <property type="protein sequence ID" value="ASIM_0001225701-mRNA-1"/>
    <property type="gene ID" value="ASIM_0001225701"/>
</dbReference>
<dbReference type="PANTHER" id="PTHR43461:SF1">
    <property type="entry name" value="TRANSMEMBRANE PROTEIN 256"/>
    <property type="match status" value="1"/>
</dbReference>